<dbReference type="AlphaFoldDB" id="A0A4Y9SKJ3"/>
<sequence>MHDYQRPPTLHRYGQRSDLELALREGQFRLVPYAGCLTLSLSTAWAPELFDIYAPADACLVIHHTEEFGERLHRAVQRTLPSWAGIDGAIDYRGRSPLGAIFTKPAAEAREREWLFAWRPMQGNLSLNPVTVRVGSLEQFAELRGRDERLS</sequence>
<dbReference type="EMBL" id="SPVF01000057">
    <property type="protein sequence ID" value="TFW27170.1"/>
    <property type="molecule type" value="Genomic_DNA"/>
</dbReference>
<reference evidence="1 2" key="1">
    <citation type="submission" date="2019-03" db="EMBL/GenBank/DDBJ databases">
        <title>Draft Genome Sequence of Massilia arenosa sp. nov., a Novel Massilia Species Isolated from a Sandy-loam Maize Soil.</title>
        <authorList>
            <person name="Raths R."/>
            <person name="Peta V."/>
            <person name="Bucking H."/>
        </authorList>
    </citation>
    <scope>NUCLEOTIDE SEQUENCE [LARGE SCALE GENOMIC DNA]</scope>
    <source>
        <strain evidence="1 2">MC02</strain>
    </source>
</reference>
<dbReference type="OrthoDB" id="8773261at2"/>
<accession>A0A4Y9SKJ3</accession>
<keyword evidence="2" id="KW-1185">Reference proteome</keyword>
<comment type="caution">
    <text evidence="1">The sequence shown here is derived from an EMBL/GenBank/DDBJ whole genome shotgun (WGS) entry which is preliminary data.</text>
</comment>
<organism evidence="1 2">
    <name type="scientific">Zemynaea arenosa</name>
    <dbReference type="NCBI Taxonomy" id="2561931"/>
    <lineage>
        <taxon>Bacteria</taxon>
        <taxon>Pseudomonadati</taxon>
        <taxon>Pseudomonadota</taxon>
        <taxon>Betaproteobacteria</taxon>
        <taxon>Burkholderiales</taxon>
        <taxon>Oxalobacteraceae</taxon>
        <taxon>Telluria group</taxon>
        <taxon>Zemynaea</taxon>
    </lineage>
</organism>
<dbReference type="RefSeq" id="WP_135205897.1">
    <property type="nucleotide sequence ID" value="NZ_SPVF01000057.1"/>
</dbReference>
<dbReference type="Proteomes" id="UP000298438">
    <property type="component" value="Unassembled WGS sequence"/>
</dbReference>
<proteinExistence type="predicted"/>
<evidence type="ECO:0000313" key="2">
    <source>
        <dbReference type="Proteomes" id="UP000298438"/>
    </source>
</evidence>
<protein>
    <submittedName>
        <fullName evidence="1">Uncharacterized protein</fullName>
    </submittedName>
</protein>
<name>A0A4Y9SKJ3_9BURK</name>
<gene>
    <name evidence="1" type="ORF">E4L96_03775</name>
</gene>
<evidence type="ECO:0000313" key="1">
    <source>
        <dbReference type="EMBL" id="TFW27170.1"/>
    </source>
</evidence>